<dbReference type="Pfam" id="PF01975">
    <property type="entry name" value="SurE"/>
    <property type="match status" value="1"/>
</dbReference>
<dbReference type="GO" id="GO:0004309">
    <property type="term" value="F:exopolyphosphatase activity"/>
    <property type="evidence" value="ECO:0007669"/>
    <property type="project" value="TreeGrafter"/>
</dbReference>
<dbReference type="RefSeq" id="WP_100789712.1">
    <property type="nucleotide sequence ID" value="NZ_NPDQ01000002.1"/>
</dbReference>
<comment type="function">
    <text evidence="7">Nucleotidase that shows phosphatase activity on nucleoside 5'-monophosphates.</text>
</comment>
<dbReference type="EMBL" id="RQFP01000001">
    <property type="protein sequence ID" value="TGK96533.1"/>
    <property type="molecule type" value="Genomic_DNA"/>
</dbReference>
<dbReference type="AlphaFoldDB" id="A0A2M9Y4C0"/>
<dbReference type="Proteomes" id="UP000297891">
    <property type="component" value="Unassembled WGS sequence"/>
</dbReference>
<dbReference type="GO" id="GO:0005737">
    <property type="term" value="C:cytoplasm"/>
    <property type="evidence" value="ECO:0007669"/>
    <property type="project" value="UniProtKB-SubCell"/>
</dbReference>
<dbReference type="NCBIfam" id="TIGR00087">
    <property type="entry name" value="surE"/>
    <property type="match status" value="1"/>
</dbReference>
<keyword evidence="10" id="KW-1185">Reference proteome</keyword>
<evidence type="ECO:0000256" key="2">
    <source>
        <dbReference type="ARBA" id="ARBA00011062"/>
    </source>
</evidence>
<comment type="similarity">
    <text evidence="2 7">Belongs to the SurE nucleotidase family.</text>
</comment>
<dbReference type="PANTHER" id="PTHR30457:SF12">
    <property type="entry name" value="5'_3'-NUCLEOTIDASE SURE"/>
    <property type="match status" value="1"/>
</dbReference>
<comment type="cofactor">
    <cofactor evidence="7">
        <name>a divalent metal cation</name>
        <dbReference type="ChEBI" id="CHEBI:60240"/>
    </cofactor>
    <text evidence="7">Binds 1 divalent metal cation per subunit.</text>
</comment>
<feature type="domain" description="Survival protein SurE-like phosphatase/nucleotidase" evidence="8">
    <location>
        <begin position="3"/>
        <end position="185"/>
    </location>
</feature>
<dbReference type="GO" id="GO:0008253">
    <property type="term" value="F:5'-nucleotidase activity"/>
    <property type="evidence" value="ECO:0007669"/>
    <property type="project" value="UniProtKB-UniRule"/>
</dbReference>
<dbReference type="GO" id="GO:0000166">
    <property type="term" value="F:nucleotide binding"/>
    <property type="evidence" value="ECO:0007669"/>
    <property type="project" value="UniProtKB-KW"/>
</dbReference>
<dbReference type="PANTHER" id="PTHR30457">
    <property type="entry name" value="5'-NUCLEOTIDASE SURE"/>
    <property type="match status" value="1"/>
</dbReference>
<evidence type="ECO:0000313" key="9">
    <source>
        <dbReference type="EMBL" id="TGK96533.1"/>
    </source>
</evidence>
<keyword evidence="4 7" id="KW-0479">Metal-binding</keyword>
<evidence type="ECO:0000256" key="6">
    <source>
        <dbReference type="ARBA" id="ARBA00022801"/>
    </source>
</evidence>
<feature type="binding site" evidence="7">
    <location>
        <position position="8"/>
    </location>
    <ligand>
        <name>a divalent metal cation</name>
        <dbReference type="ChEBI" id="CHEBI:60240"/>
    </ligand>
</feature>
<evidence type="ECO:0000259" key="8">
    <source>
        <dbReference type="Pfam" id="PF01975"/>
    </source>
</evidence>
<keyword evidence="3 7" id="KW-0963">Cytoplasm</keyword>
<comment type="subcellular location">
    <subcellularLocation>
        <location evidence="7">Cytoplasm</location>
    </subcellularLocation>
</comment>
<comment type="caution">
    <text evidence="9">The sequence shown here is derived from an EMBL/GenBank/DDBJ whole genome shotgun (WGS) entry which is preliminary data.</text>
</comment>
<evidence type="ECO:0000256" key="4">
    <source>
        <dbReference type="ARBA" id="ARBA00022723"/>
    </source>
</evidence>
<proteinExistence type="inferred from homology"/>
<feature type="binding site" evidence="7">
    <location>
        <position position="9"/>
    </location>
    <ligand>
        <name>a divalent metal cation</name>
        <dbReference type="ChEBI" id="CHEBI:60240"/>
    </ligand>
</feature>
<evidence type="ECO:0000256" key="1">
    <source>
        <dbReference type="ARBA" id="ARBA00000815"/>
    </source>
</evidence>
<evidence type="ECO:0000256" key="5">
    <source>
        <dbReference type="ARBA" id="ARBA00022741"/>
    </source>
</evidence>
<sequence>MNILITNDDGISSAGIKALERVLGKSYNTYLIAPLKERSVTSMALTVFQGMRVERINDNHYIADGFPADCVNIGLYAEIFPRIDFVISGINRGVNMGYDVHYSGTVGAAKHGALHGIPSLAVSSGRIDPDDGYTKESELVLSFLEKYKSQIQSGEVWNLNFPPEISGSGTLNEIVFTRLGRRRYSEKYEKKQIIEGVSEFQLNGSLLGHDEETGTDFEAYYQGKLPVTPIQLDLTEKLRLKELQSK</sequence>
<evidence type="ECO:0000256" key="3">
    <source>
        <dbReference type="ARBA" id="ARBA00022490"/>
    </source>
</evidence>
<keyword evidence="5 7" id="KW-0547">Nucleotide-binding</keyword>
<organism evidence="9 10">
    <name type="scientific">Leptospira brenneri</name>
    <dbReference type="NCBI Taxonomy" id="2023182"/>
    <lineage>
        <taxon>Bacteria</taxon>
        <taxon>Pseudomonadati</taxon>
        <taxon>Spirochaetota</taxon>
        <taxon>Spirochaetia</taxon>
        <taxon>Leptospirales</taxon>
        <taxon>Leptospiraceae</taxon>
        <taxon>Leptospira</taxon>
    </lineage>
</organism>
<name>A0A2M9Y4C0_9LEPT</name>
<dbReference type="InterPro" id="IPR030048">
    <property type="entry name" value="SurE"/>
</dbReference>
<dbReference type="Gene3D" id="3.40.1210.10">
    <property type="entry name" value="Survival protein SurE-like phosphatase/nucleotidase"/>
    <property type="match status" value="1"/>
</dbReference>
<evidence type="ECO:0000256" key="7">
    <source>
        <dbReference type="HAMAP-Rule" id="MF_00060"/>
    </source>
</evidence>
<keyword evidence="6 7" id="KW-0378">Hydrolase</keyword>
<dbReference type="GO" id="GO:0046872">
    <property type="term" value="F:metal ion binding"/>
    <property type="evidence" value="ECO:0007669"/>
    <property type="project" value="UniProtKB-UniRule"/>
</dbReference>
<dbReference type="InterPro" id="IPR036523">
    <property type="entry name" value="SurE-like_sf"/>
</dbReference>
<evidence type="ECO:0000313" key="10">
    <source>
        <dbReference type="Proteomes" id="UP000297891"/>
    </source>
</evidence>
<comment type="catalytic activity">
    <reaction evidence="1 7">
        <text>a ribonucleoside 5'-phosphate + H2O = a ribonucleoside + phosphate</text>
        <dbReference type="Rhea" id="RHEA:12484"/>
        <dbReference type="ChEBI" id="CHEBI:15377"/>
        <dbReference type="ChEBI" id="CHEBI:18254"/>
        <dbReference type="ChEBI" id="CHEBI:43474"/>
        <dbReference type="ChEBI" id="CHEBI:58043"/>
        <dbReference type="EC" id="3.1.3.5"/>
    </reaction>
</comment>
<dbReference type="OrthoDB" id="9780815at2"/>
<feature type="binding site" evidence="7">
    <location>
        <position position="91"/>
    </location>
    <ligand>
        <name>a divalent metal cation</name>
        <dbReference type="ChEBI" id="CHEBI:60240"/>
    </ligand>
</feature>
<dbReference type="GO" id="GO:0008254">
    <property type="term" value="F:3'-nucleotidase activity"/>
    <property type="evidence" value="ECO:0007669"/>
    <property type="project" value="TreeGrafter"/>
</dbReference>
<reference evidence="9" key="1">
    <citation type="journal article" date="2019" name="PLoS Negl. Trop. Dis.">
        <title>Revisiting the worldwide diversity of Leptospira species in the environment.</title>
        <authorList>
            <person name="Vincent A.T."/>
            <person name="Schiettekatte O."/>
            <person name="Bourhy P."/>
            <person name="Veyrier F.J."/>
            <person name="Picardeau M."/>
        </authorList>
    </citation>
    <scope>NUCLEOTIDE SEQUENCE [LARGE SCALE GENOMIC DNA]</scope>
    <source>
        <strain evidence="9">201800277</strain>
    </source>
</reference>
<gene>
    <name evidence="7 9" type="primary">surE</name>
    <name evidence="9" type="ORF">EHQ30_08010</name>
</gene>
<protein>
    <recommendedName>
        <fullName evidence="7">5'-nucleotidase SurE</fullName>
        <ecNumber evidence="7">3.1.3.5</ecNumber>
    </recommendedName>
    <alternativeName>
        <fullName evidence="7">Nucleoside 5'-monophosphate phosphohydrolase</fullName>
    </alternativeName>
</protein>
<feature type="binding site" evidence="7">
    <location>
        <position position="39"/>
    </location>
    <ligand>
        <name>a divalent metal cation</name>
        <dbReference type="ChEBI" id="CHEBI:60240"/>
    </ligand>
</feature>
<dbReference type="SUPFAM" id="SSF64167">
    <property type="entry name" value="SurE-like"/>
    <property type="match status" value="1"/>
</dbReference>
<dbReference type="InterPro" id="IPR002828">
    <property type="entry name" value="SurE-like_Pase/nucleotidase"/>
</dbReference>
<dbReference type="EC" id="3.1.3.5" evidence="7"/>
<accession>A0A2M9Y4C0</accession>
<dbReference type="HAMAP" id="MF_00060">
    <property type="entry name" value="SurE"/>
    <property type="match status" value="1"/>
</dbReference>